<name>A2DIE8_TRIV3</name>
<dbReference type="STRING" id="5722.A2DIE8"/>
<feature type="compositionally biased region" description="Polar residues" evidence="1">
    <location>
        <begin position="37"/>
        <end position="50"/>
    </location>
</feature>
<evidence type="ECO:0000313" key="3">
    <source>
        <dbReference type="EMBL" id="EAY19752.1"/>
    </source>
</evidence>
<dbReference type="KEGG" id="tva:5465283"/>
<feature type="region of interest" description="Disordered" evidence="1">
    <location>
        <begin position="16"/>
        <end position="52"/>
    </location>
</feature>
<feature type="domain" description="PSP1 C-terminal" evidence="2">
    <location>
        <begin position="155"/>
        <end position="240"/>
    </location>
</feature>
<dbReference type="GO" id="GO:0005737">
    <property type="term" value="C:cytoplasm"/>
    <property type="evidence" value="ECO:0000318"/>
    <property type="project" value="GO_Central"/>
</dbReference>
<evidence type="ECO:0000259" key="2">
    <source>
        <dbReference type="PROSITE" id="PS51411"/>
    </source>
</evidence>
<evidence type="ECO:0000256" key="1">
    <source>
        <dbReference type="SAM" id="MobiDB-lite"/>
    </source>
</evidence>
<dbReference type="InterPro" id="IPR047767">
    <property type="entry name" value="PSP1-like"/>
</dbReference>
<sequence length="261" mass="29965">MGDSWAMFTEDIDYDHAQTSSPPVAATRDVWDDETPSRNYYENPDNNSPPLANIEPLIPESPEFKPPQEFVVPESAPSGRFNMPFGSLPLHSYQEKTLYASVVFNSLRNEIFKFKSSLEVKPGCFVITEADRGLDIGSIASIIPSPKPKDMKNAKAILRIATPSEIQEVQMKLDKERRAKEICQQKANELGLKMTIITTEFQFDGKKLTVYFSADQFVDFRNLVRSLFKFFETRIWMVWYDGNAPVKDVLEQRNAQMYRRD</sequence>
<dbReference type="NCBIfam" id="NF041131">
    <property type="entry name" value="RicT_YaaT_fam"/>
    <property type="match status" value="1"/>
</dbReference>
<proteinExistence type="predicted"/>
<dbReference type="Proteomes" id="UP000001542">
    <property type="component" value="Unassembled WGS sequence"/>
</dbReference>
<dbReference type="InParanoid" id="A2DIE8"/>
<accession>A2DIE8</accession>
<gene>
    <name evidence="3" type="ORF">TVAG_177960</name>
</gene>
<protein>
    <submittedName>
        <fullName evidence="3">PSP1 C-terminal conserved region family protein</fullName>
    </submittedName>
</protein>
<organism evidence="3 4">
    <name type="scientific">Trichomonas vaginalis (strain ATCC PRA-98 / G3)</name>
    <dbReference type="NCBI Taxonomy" id="412133"/>
    <lineage>
        <taxon>Eukaryota</taxon>
        <taxon>Metamonada</taxon>
        <taxon>Parabasalia</taxon>
        <taxon>Trichomonadida</taxon>
        <taxon>Trichomonadidae</taxon>
        <taxon>Trichomonas</taxon>
    </lineage>
</organism>
<dbReference type="VEuPathDB" id="TrichDB:TVAG_177960"/>
<dbReference type="PANTHER" id="PTHR43830:SF3">
    <property type="entry name" value="PROTEIN PSP1"/>
    <property type="match status" value="1"/>
</dbReference>
<reference evidence="3" key="2">
    <citation type="journal article" date="2007" name="Science">
        <title>Draft genome sequence of the sexually transmitted pathogen Trichomonas vaginalis.</title>
        <authorList>
            <person name="Carlton J.M."/>
            <person name="Hirt R.P."/>
            <person name="Silva J.C."/>
            <person name="Delcher A.L."/>
            <person name="Schatz M."/>
            <person name="Zhao Q."/>
            <person name="Wortman J.R."/>
            <person name="Bidwell S.L."/>
            <person name="Alsmark U.C.M."/>
            <person name="Besteiro S."/>
            <person name="Sicheritz-Ponten T."/>
            <person name="Noel C.J."/>
            <person name="Dacks J.B."/>
            <person name="Foster P.G."/>
            <person name="Simillion C."/>
            <person name="Van de Peer Y."/>
            <person name="Miranda-Saavedra D."/>
            <person name="Barton G.J."/>
            <person name="Westrop G.D."/>
            <person name="Mueller S."/>
            <person name="Dessi D."/>
            <person name="Fiori P.L."/>
            <person name="Ren Q."/>
            <person name="Paulsen I."/>
            <person name="Zhang H."/>
            <person name="Bastida-Corcuera F.D."/>
            <person name="Simoes-Barbosa A."/>
            <person name="Brown M.T."/>
            <person name="Hayes R.D."/>
            <person name="Mukherjee M."/>
            <person name="Okumura C.Y."/>
            <person name="Schneider R."/>
            <person name="Smith A.J."/>
            <person name="Vanacova S."/>
            <person name="Villalvazo M."/>
            <person name="Haas B.J."/>
            <person name="Pertea M."/>
            <person name="Feldblyum T.V."/>
            <person name="Utterback T.R."/>
            <person name="Shu C.L."/>
            <person name="Osoegawa K."/>
            <person name="de Jong P.J."/>
            <person name="Hrdy I."/>
            <person name="Horvathova L."/>
            <person name="Zubacova Z."/>
            <person name="Dolezal P."/>
            <person name="Malik S.B."/>
            <person name="Logsdon J.M. Jr."/>
            <person name="Henze K."/>
            <person name="Gupta A."/>
            <person name="Wang C.C."/>
            <person name="Dunne R.L."/>
            <person name="Upcroft J.A."/>
            <person name="Upcroft P."/>
            <person name="White O."/>
            <person name="Salzberg S.L."/>
            <person name="Tang P."/>
            <person name="Chiu C.-H."/>
            <person name="Lee Y.-S."/>
            <person name="Embley T.M."/>
            <person name="Coombs G.H."/>
            <person name="Mottram J.C."/>
            <person name="Tachezy J."/>
            <person name="Fraser-Liggett C.M."/>
            <person name="Johnson P.J."/>
        </authorList>
    </citation>
    <scope>NUCLEOTIDE SEQUENCE [LARGE SCALE GENOMIC DNA]</scope>
    <source>
        <strain evidence="3">G3</strain>
    </source>
</reference>
<dbReference type="OrthoDB" id="243127at2759"/>
<dbReference type="PANTHER" id="PTHR43830">
    <property type="entry name" value="PROTEIN PSP1"/>
    <property type="match status" value="1"/>
</dbReference>
<dbReference type="EMBL" id="DS113204">
    <property type="protein sequence ID" value="EAY19752.1"/>
    <property type="molecule type" value="Genomic_DNA"/>
</dbReference>
<reference evidence="3" key="1">
    <citation type="submission" date="2006-10" db="EMBL/GenBank/DDBJ databases">
        <authorList>
            <person name="Amadeo P."/>
            <person name="Zhao Q."/>
            <person name="Wortman J."/>
            <person name="Fraser-Liggett C."/>
            <person name="Carlton J."/>
        </authorList>
    </citation>
    <scope>NUCLEOTIDE SEQUENCE</scope>
    <source>
        <strain evidence="3">G3</strain>
    </source>
</reference>
<dbReference type="VEuPathDB" id="TrichDB:TVAGG3_0601470"/>
<dbReference type="PROSITE" id="PS51411">
    <property type="entry name" value="PSP1_C"/>
    <property type="match status" value="1"/>
</dbReference>
<dbReference type="AlphaFoldDB" id="A2DIE8"/>
<dbReference type="Pfam" id="PF04468">
    <property type="entry name" value="PSP1"/>
    <property type="match status" value="1"/>
</dbReference>
<evidence type="ECO:0000313" key="4">
    <source>
        <dbReference type="Proteomes" id="UP000001542"/>
    </source>
</evidence>
<keyword evidence="4" id="KW-1185">Reference proteome</keyword>
<dbReference type="InterPro" id="IPR007557">
    <property type="entry name" value="PSP1_C"/>
</dbReference>
<dbReference type="RefSeq" id="XP_001580738.1">
    <property type="nucleotide sequence ID" value="XM_001580688.1"/>
</dbReference>
<dbReference type="GO" id="GO:0003729">
    <property type="term" value="F:mRNA binding"/>
    <property type="evidence" value="ECO:0000318"/>
    <property type="project" value="GO_Central"/>
</dbReference>
<dbReference type="eggNOG" id="KOG4679">
    <property type="taxonomic scope" value="Eukaryota"/>
</dbReference>